<gene>
    <name evidence="2" type="ORF">P1J78_09470</name>
</gene>
<evidence type="ECO:0000313" key="3">
    <source>
        <dbReference type="Proteomes" id="UP001220964"/>
    </source>
</evidence>
<reference evidence="2" key="1">
    <citation type="submission" date="2023-03" db="EMBL/GenBank/DDBJ databases">
        <title>Multiphase analysis and comparison of six strains from genera Psychromarinibacter, Lutimaribacter, and Maritimibacter, including a novel species: Psychromarinibacter sediminicola sp. nov.</title>
        <authorList>
            <person name="Wang Y.-H."/>
            <person name="Ye M.-Q."/>
            <person name="Du Z.-J."/>
        </authorList>
    </citation>
    <scope>NUCLEOTIDE SEQUENCE</scope>
    <source>
        <strain evidence="2">C21-152</strain>
    </source>
</reference>
<sequence>MHDKTLAAAARPAADFAAFTPEHIPGALELSRAVGWPHRAEDWALTLRVSEGVVALDGDRVVGTAMRSDFGAVAALNMIIVAEDRRGCGLGQALMRRVMEPAEGREQRLVATTDGLPLYEKLGFAATGRVLQHQGTARAAAPEMPVRSGGRGDLAAFAKADLDASGTSRAALLSAILETGEMLLAEGGFAMLRPFGRGHVVGPVVARDAATARALIAEAATRRAGAFLRVDLPEATGLSDHAEALGLARAGGGVSMVRDAAPSRERAFTTYALAAQALG</sequence>
<dbReference type="InterPro" id="IPR041496">
    <property type="entry name" value="YitH/HolE_GNAT"/>
</dbReference>
<organism evidence="2 3">
    <name type="scientific">Psychromarinibacter sediminicola</name>
    <dbReference type="NCBI Taxonomy" id="3033385"/>
    <lineage>
        <taxon>Bacteria</taxon>
        <taxon>Pseudomonadati</taxon>
        <taxon>Pseudomonadota</taxon>
        <taxon>Alphaproteobacteria</taxon>
        <taxon>Rhodobacterales</taxon>
        <taxon>Paracoccaceae</taxon>
        <taxon>Psychromarinibacter</taxon>
    </lineage>
</organism>
<dbReference type="EC" id="2.3.1.-" evidence="2"/>
<evidence type="ECO:0000313" key="2">
    <source>
        <dbReference type="EMBL" id="MDF0600958.1"/>
    </source>
</evidence>
<dbReference type="PROSITE" id="PS00380">
    <property type="entry name" value="RHODANESE_1"/>
    <property type="match status" value="1"/>
</dbReference>
<dbReference type="SUPFAM" id="SSF55729">
    <property type="entry name" value="Acyl-CoA N-acyltransferases (Nat)"/>
    <property type="match status" value="1"/>
</dbReference>
<name>A0AAE3NP69_9RHOB</name>
<dbReference type="CDD" id="cd04301">
    <property type="entry name" value="NAT_SF"/>
    <property type="match status" value="1"/>
</dbReference>
<dbReference type="PANTHER" id="PTHR47237:SF2">
    <property type="entry name" value="BLL4206 PROTEIN"/>
    <property type="match status" value="1"/>
</dbReference>
<dbReference type="AlphaFoldDB" id="A0AAE3NP69"/>
<evidence type="ECO:0000259" key="1">
    <source>
        <dbReference type="PROSITE" id="PS51186"/>
    </source>
</evidence>
<dbReference type="InterPro" id="IPR001307">
    <property type="entry name" value="Thiosulphate_STrfase_CS"/>
</dbReference>
<dbReference type="Gene3D" id="3.40.630.30">
    <property type="match status" value="1"/>
</dbReference>
<dbReference type="RefSeq" id="WP_275567100.1">
    <property type="nucleotide sequence ID" value="NZ_JARGYC010000020.1"/>
</dbReference>
<dbReference type="Pfam" id="PF13508">
    <property type="entry name" value="Acetyltransf_7"/>
    <property type="match status" value="1"/>
</dbReference>
<comment type="caution">
    <text evidence="2">The sequence shown here is derived from an EMBL/GenBank/DDBJ whole genome shotgun (WGS) entry which is preliminary data.</text>
</comment>
<dbReference type="PROSITE" id="PS51186">
    <property type="entry name" value="GNAT"/>
    <property type="match status" value="1"/>
</dbReference>
<proteinExistence type="predicted"/>
<dbReference type="GO" id="GO:0004792">
    <property type="term" value="F:thiosulfate-cyanide sulfurtransferase activity"/>
    <property type="evidence" value="ECO:0007669"/>
    <property type="project" value="InterPro"/>
</dbReference>
<dbReference type="InterPro" id="IPR052729">
    <property type="entry name" value="Acyl/Acetyltrans_Enzymes"/>
</dbReference>
<accession>A0AAE3NP69</accession>
<dbReference type="EMBL" id="JARGYC010000020">
    <property type="protein sequence ID" value="MDF0600958.1"/>
    <property type="molecule type" value="Genomic_DNA"/>
</dbReference>
<dbReference type="Proteomes" id="UP001220964">
    <property type="component" value="Unassembled WGS sequence"/>
</dbReference>
<dbReference type="Gene3D" id="3.40.630.90">
    <property type="match status" value="1"/>
</dbReference>
<protein>
    <submittedName>
        <fullName evidence="2">GNAT family N-acetyltransferase</fullName>
        <ecNumber evidence="2">2.3.1.-</ecNumber>
    </submittedName>
</protein>
<keyword evidence="2" id="KW-0012">Acyltransferase</keyword>
<dbReference type="PANTHER" id="PTHR47237">
    <property type="entry name" value="SLL0310 PROTEIN"/>
    <property type="match status" value="1"/>
</dbReference>
<keyword evidence="2" id="KW-0808">Transferase</keyword>
<dbReference type="InterPro" id="IPR000182">
    <property type="entry name" value="GNAT_dom"/>
</dbReference>
<dbReference type="InterPro" id="IPR016181">
    <property type="entry name" value="Acyl_CoA_acyltransferase"/>
</dbReference>
<keyword evidence="3" id="KW-1185">Reference proteome</keyword>
<feature type="domain" description="N-acetyltransferase" evidence="1">
    <location>
        <begin position="14"/>
        <end position="145"/>
    </location>
</feature>
<dbReference type="GO" id="GO:0016747">
    <property type="term" value="F:acyltransferase activity, transferring groups other than amino-acyl groups"/>
    <property type="evidence" value="ECO:0007669"/>
    <property type="project" value="InterPro"/>
</dbReference>
<dbReference type="Pfam" id="PF18014">
    <property type="entry name" value="Acetyltransf_18"/>
    <property type="match status" value="1"/>
</dbReference>